<sequence>MRLIILTNTATTLLTLACLGLGASLWWSQQAQQKPLALTQQYLELSQQIEQQLLKPLNHYLNSGNALEHANALQASEQLRQQAQLLPSKLHSQLLPSLSELERFSREELLAAGKLAGDPQALLQQAERELDHALMALNAYAEEGQSQRYQPLLLQAQHRLQQLSLARQRYVQQPSAALAQSLNQALQQLQQQAQRIEQLPLLQVSQRSASAQDDFASLMGLSRDTSSTQHNPGDDLKRQLLSLTARYTRELTRTEQLIQQRQSLANALNERVEQLQASVAALRPLIDQSNQASQQQVQSLQLASLLLILLSAIFVDRLLRKLTHLLRRLAPMLSQWAAGDISQPILTAAKTSELQSVERSLNQLRDYLSGLIGTLHQQSVAIADSSEALRQLNSGLQQGAQHQADDTRDIRDALTQMESALQQVADDANTAAGASQTGQQAASTGQNVVSRTLNELRQLAQGVEDSASTLSHLIDASQNIGQVLTVIRSVAEQTNLLALNAAIEAARAGEYGRGFAVVAEEVRSLSQRTAQATEEIQALIEHLQASSQTTQQQMNAQAQLASHMRQSAEQAEHALVTIVSAMHTTHERINRIAAQTQQQSGTVSGIRANGQRIYSQGRDNLELISQGQAQGERLAHLGSELQSRVTAFKVA</sequence>
<name>A0A1H7S4M8_9GAMM</name>
<dbReference type="GO" id="GO:0004888">
    <property type="term" value="F:transmembrane signaling receptor activity"/>
    <property type="evidence" value="ECO:0007669"/>
    <property type="project" value="InterPro"/>
</dbReference>
<evidence type="ECO:0000256" key="2">
    <source>
        <dbReference type="ARBA" id="ARBA00022692"/>
    </source>
</evidence>
<evidence type="ECO:0000256" key="5">
    <source>
        <dbReference type="ARBA" id="ARBA00023224"/>
    </source>
</evidence>
<keyword evidence="12" id="KW-1185">Reference proteome</keyword>
<keyword evidence="4" id="KW-0472">Membrane</keyword>
<dbReference type="PANTHER" id="PTHR32089">
    <property type="entry name" value="METHYL-ACCEPTING CHEMOTAXIS PROTEIN MCPB"/>
    <property type="match status" value="1"/>
</dbReference>
<dbReference type="Gene3D" id="1.10.287.950">
    <property type="entry name" value="Methyl-accepting chemotaxis protein"/>
    <property type="match status" value="1"/>
</dbReference>
<dbReference type="PRINTS" id="PR00260">
    <property type="entry name" value="CHEMTRNSDUCR"/>
</dbReference>
<dbReference type="SMART" id="SM00283">
    <property type="entry name" value="MA"/>
    <property type="match status" value="1"/>
</dbReference>
<evidence type="ECO:0000256" key="8">
    <source>
        <dbReference type="SAM" id="MobiDB-lite"/>
    </source>
</evidence>
<evidence type="ECO:0000256" key="6">
    <source>
        <dbReference type="ARBA" id="ARBA00029447"/>
    </source>
</evidence>
<evidence type="ECO:0000313" key="12">
    <source>
        <dbReference type="Proteomes" id="UP000185766"/>
    </source>
</evidence>
<comment type="similarity">
    <text evidence="6">Belongs to the methyl-accepting chemotaxis (MCP) protein family.</text>
</comment>
<feature type="domain" description="HAMP" evidence="10">
    <location>
        <begin position="320"/>
        <end position="373"/>
    </location>
</feature>
<evidence type="ECO:0000256" key="4">
    <source>
        <dbReference type="ARBA" id="ARBA00023136"/>
    </source>
</evidence>
<dbReference type="InterPro" id="IPR003660">
    <property type="entry name" value="HAMP_dom"/>
</dbReference>
<evidence type="ECO:0000259" key="10">
    <source>
        <dbReference type="PROSITE" id="PS50885"/>
    </source>
</evidence>
<dbReference type="AlphaFoldDB" id="A0A1H7S4M8"/>
<dbReference type="Pfam" id="PF00015">
    <property type="entry name" value="MCPsignal"/>
    <property type="match status" value="1"/>
</dbReference>
<evidence type="ECO:0000256" key="3">
    <source>
        <dbReference type="ARBA" id="ARBA00022989"/>
    </source>
</evidence>
<accession>A0A1H7S4M8</accession>
<dbReference type="PANTHER" id="PTHR32089:SF119">
    <property type="entry name" value="METHYL-ACCEPTING CHEMOTAXIS PROTEIN CTPL"/>
    <property type="match status" value="1"/>
</dbReference>
<keyword evidence="2" id="KW-0812">Transmembrane</keyword>
<proteinExistence type="inferred from homology"/>
<dbReference type="GO" id="GO:0007165">
    <property type="term" value="P:signal transduction"/>
    <property type="evidence" value="ECO:0007669"/>
    <property type="project" value="UniProtKB-KW"/>
</dbReference>
<dbReference type="RefSeq" id="WP_074870253.1">
    <property type="nucleotide sequence ID" value="NZ_FOAS01000017.1"/>
</dbReference>
<keyword evidence="3" id="KW-1133">Transmembrane helix</keyword>
<dbReference type="PROSITE" id="PS50111">
    <property type="entry name" value="CHEMOTAXIS_TRANSDUC_2"/>
    <property type="match status" value="1"/>
</dbReference>
<organism evidence="11 12">
    <name type="scientific">Atopomonas hussainii</name>
    <dbReference type="NCBI Taxonomy" id="1429083"/>
    <lineage>
        <taxon>Bacteria</taxon>
        <taxon>Pseudomonadati</taxon>
        <taxon>Pseudomonadota</taxon>
        <taxon>Gammaproteobacteria</taxon>
        <taxon>Pseudomonadales</taxon>
        <taxon>Pseudomonadaceae</taxon>
        <taxon>Atopomonas</taxon>
    </lineage>
</organism>
<dbReference type="GO" id="GO:0006935">
    <property type="term" value="P:chemotaxis"/>
    <property type="evidence" value="ECO:0007669"/>
    <property type="project" value="InterPro"/>
</dbReference>
<comment type="subcellular location">
    <subcellularLocation>
        <location evidence="1">Membrane</location>
        <topology evidence="1">Multi-pass membrane protein</topology>
    </subcellularLocation>
</comment>
<keyword evidence="5 7" id="KW-0807">Transducer</keyword>
<feature type="region of interest" description="Disordered" evidence="8">
    <location>
        <begin position="425"/>
        <end position="446"/>
    </location>
</feature>
<dbReference type="GO" id="GO:0016020">
    <property type="term" value="C:membrane"/>
    <property type="evidence" value="ECO:0007669"/>
    <property type="project" value="UniProtKB-SubCell"/>
</dbReference>
<dbReference type="FunFam" id="1.10.287.950:FF:000001">
    <property type="entry name" value="Methyl-accepting chemotaxis sensory transducer"/>
    <property type="match status" value="1"/>
</dbReference>
<reference evidence="11 12" key="1">
    <citation type="submission" date="2016-10" db="EMBL/GenBank/DDBJ databases">
        <authorList>
            <person name="de Groot N.N."/>
        </authorList>
    </citation>
    <scope>NUCLEOTIDE SEQUENCE [LARGE SCALE GENOMIC DNA]</scope>
    <source>
        <strain evidence="11 12">JCM 19513</strain>
    </source>
</reference>
<dbReference type="PROSITE" id="PS51257">
    <property type="entry name" value="PROKAR_LIPOPROTEIN"/>
    <property type="match status" value="1"/>
</dbReference>
<evidence type="ECO:0000259" key="9">
    <source>
        <dbReference type="PROSITE" id="PS50111"/>
    </source>
</evidence>
<gene>
    <name evidence="11" type="ORF">SAMN05216214_11735</name>
</gene>
<feature type="domain" description="Methyl-accepting transducer" evidence="9">
    <location>
        <begin position="378"/>
        <end position="614"/>
    </location>
</feature>
<protein>
    <submittedName>
        <fullName evidence="11">Methyl-accepting chemotaxis protein</fullName>
    </submittedName>
</protein>
<dbReference type="InterPro" id="IPR004090">
    <property type="entry name" value="Chemotax_Me-accpt_rcpt"/>
</dbReference>
<dbReference type="InterPro" id="IPR004089">
    <property type="entry name" value="MCPsignal_dom"/>
</dbReference>
<dbReference type="Proteomes" id="UP000185766">
    <property type="component" value="Unassembled WGS sequence"/>
</dbReference>
<evidence type="ECO:0000256" key="1">
    <source>
        <dbReference type="ARBA" id="ARBA00004141"/>
    </source>
</evidence>
<evidence type="ECO:0000313" key="11">
    <source>
        <dbReference type="EMBL" id="SEL67621.1"/>
    </source>
</evidence>
<evidence type="ECO:0000256" key="7">
    <source>
        <dbReference type="PROSITE-ProRule" id="PRU00284"/>
    </source>
</evidence>
<feature type="compositionally biased region" description="Low complexity" evidence="8">
    <location>
        <begin position="428"/>
        <end position="446"/>
    </location>
</feature>
<dbReference type="EMBL" id="FOAS01000017">
    <property type="protein sequence ID" value="SEL67621.1"/>
    <property type="molecule type" value="Genomic_DNA"/>
</dbReference>
<dbReference type="SUPFAM" id="SSF58104">
    <property type="entry name" value="Methyl-accepting chemotaxis protein (MCP) signaling domain"/>
    <property type="match status" value="1"/>
</dbReference>
<dbReference type="PROSITE" id="PS50885">
    <property type="entry name" value="HAMP"/>
    <property type="match status" value="1"/>
</dbReference>